<evidence type="ECO:0000256" key="9">
    <source>
        <dbReference type="ARBA" id="ARBA00023316"/>
    </source>
</evidence>
<comment type="pathway">
    <text evidence="2 12">Cell wall biogenesis; peptidoglycan biosynthesis.</text>
</comment>
<feature type="binding site" evidence="12">
    <location>
        <position position="305"/>
    </location>
    <ligand>
        <name>UDP-N-acetyl-alpha-D-glucosamine</name>
        <dbReference type="ChEBI" id="CHEBI:57705"/>
    </ligand>
</feature>
<dbReference type="GO" id="GO:0008360">
    <property type="term" value="P:regulation of cell shape"/>
    <property type="evidence" value="ECO:0007669"/>
    <property type="project" value="UniProtKB-KW"/>
</dbReference>
<dbReference type="Pfam" id="PF00275">
    <property type="entry name" value="EPSP_synthase"/>
    <property type="match status" value="1"/>
</dbReference>
<feature type="binding site" evidence="12">
    <location>
        <begin position="22"/>
        <end position="23"/>
    </location>
    <ligand>
        <name>phosphoenolpyruvate</name>
        <dbReference type="ChEBI" id="CHEBI:58702"/>
    </ligand>
</feature>
<dbReference type="NCBIfam" id="TIGR01072">
    <property type="entry name" value="murA"/>
    <property type="match status" value="1"/>
</dbReference>
<dbReference type="GO" id="GO:0019277">
    <property type="term" value="P:UDP-N-acetylgalactosamine biosynthetic process"/>
    <property type="evidence" value="ECO:0007669"/>
    <property type="project" value="InterPro"/>
</dbReference>
<sequence>MAKYIVDGGIPLKGKVGVLGAKNSGFKLLIAALLSDESSTITNIANNSNVVWVAQAIKGLGGEIVVEDAHTRIVSGQKISKQILENENSVSRASSMFIPVLLHRFGRAKVPNPSGDKIGQRPIDMHIKGLEAMGAKVVENNGFIEAKVEGKLKGTKYRFDKNSHTGTETIILAACLAEGRTIIDNAAEEPEVDDMIGLLNKMGGKIRRTGQRVIEIDGVSNLRGVEHKVMPDRGEVVTFACAALATRGDVTILFEGNLDMRAFTEKVLEAGGSFEEKEDGIRFLSKNTLKATSVQTAPHPGFLTDWQPLWTTLMTQAYGLSIVHETVHENRFGFVESLKKMGAEIEFFKPKVDGPKQFYNFHWTQKAKISPHAIKIQGPTKLQGSSLEVNDIRAGATLVLAALTAEGTTVLENIEHIERGYENLEERLELLGARIKRVG</sequence>
<dbReference type="SUPFAM" id="SSF55205">
    <property type="entry name" value="EPT/RTPC-like"/>
    <property type="match status" value="1"/>
</dbReference>
<evidence type="ECO:0000256" key="6">
    <source>
        <dbReference type="ARBA" id="ARBA00022960"/>
    </source>
</evidence>
<name>A0A1G1WSE3_9BACT</name>
<evidence type="ECO:0000256" key="2">
    <source>
        <dbReference type="ARBA" id="ARBA00004752"/>
    </source>
</evidence>
<feature type="domain" description="Enolpyruvate transferase" evidence="13">
    <location>
        <begin position="7"/>
        <end position="428"/>
    </location>
</feature>
<dbReference type="EMBL" id="MHDA01000045">
    <property type="protein sequence ID" value="OGY30633.1"/>
    <property type="molecule type" value="Genomic_DNA"/>
</dbReference>
<dbReference type="PANTHER" id="PTHR43783">
    <property type="entry name" value="UDP-N-ACETYLGLUCOSAMINE 1-CARBOXYVINYLTRANSFERASE"/>
    <property type="match status" value="1"/>
</dbReference>
<keyword evidence="5 12" id="KW-0808">Transferase</keyword>
<keyword evidence="4 12" id="KW-0132">Cell division</keyword>
<dbReference type="NCBIfam" id="NF006873">
    <property type="entry name" value="PRK09369.1"/>
    <property type="match status" value="1"/>
</dbReference>
<reference evidence="14 15" key="1">
    <citation type="journal article" date="2016" name="Nat. Commun.">
        <title>Thousands of microbial genomes shed light on interconnected biogeochemical processes in an aquifer system.</title>
        <authorList>
            <person name="Anantharaman K."/>
            <person name="Brown C.T."/>
            <person name="Hug L.A."/>
            <person name="Sharon I."/>
            <person name="Castelle C.J."/>
            <person name="Probst A.J."/>
            <person name="Thomas B.C."/>
            <person name="Singh A."/>
            <person name="Wilkins M.J."/>
            <person name="Karaoz U."/>
            <person name="Brodie E.L."/>
            <person name="Williams K.H."/>
            <person name="Hubbard S.S."/>
            <person name="Banfield J.F."/>
        </authorList>
    </citation>
    <scope>NUCLEOTIDE SEQUENCE [LARGE SCALE GENOMIC DNA]</scope>
</reference>
<accession>A0A1G1WSE3</accession>
<keyword evidence="6 12" id="KW-0133">Cell shape</keyword>
<keyword evidence="9 12" id="KW-0961">Cell wall biogenesis/degradation</keyword>
<dbReference type="GO" id="GO:0008760">
    <property type="term" value="F:UDP-N-acetylglucosamine 1-carboxyvinyltransferase activity"/>
    <property type="evidence" value="ECO:0007669"/>
    <property type="project" value="UniProtKB-UniRule"/>
</dbReference>
<dbReference type="Proteomes" id="UP000179279">
    <property type="component" value="Unassembled WGS sequence"/>
</dbReference>
<dbReference type="UniPathway" id="UPA00219"/>
<feature type="binding site" evidence="12">
    <location>
        <position position="327"/>
    </location>
    <ligand>
        <name>UDP-N-acetyl-alpha-D-glucosamine</name>
        <dbReference type="ChEBI" id="CHEBI:57705"/>
    </ligand>
</feature>
<evidence type="ECO:0000256" key="1">
    <source>
        <dbReference type="ARBA" id="ARBA00004496"/>
    </source>
</evidence>
<proteinExistence type="inferred from homology"/>
<evidence type="ECO:0000256" key="12">
    <source>
        <dbReference type="HAMAP-Rule" id="MF_00111"/>
    </source>
</evidence>
<dbReference type="InterPro" id="IPR050068">
    <property type="entry name" value="MurA_subfamily"/>
</dbReference>
<dbReference type="InterPro" id="IPR001986">
    <property type="entry name" value="Enolpyruvate_Tfrase_dom"/>
</dbReference>
<comment type="catalytic activity">
    <reaction evidence="11 12">
        <text>phosphoenolpyruvate + UDP-N-acetyl-alpha-D-glucosamine = UDP-N-acetyl-3-O-(1-carboxyvinyl)-alpha-D-glucosamine + phosphate</text>
        <dbReference type="Rhea" id="RHEA:18681"/>
        <dbReference type="ChEBI" id="CHEBI:43474"/>
        <dbReference type="ChEBI" id="CHEBI:57705"/>
        <dbReference type="ChEBI" id="CHEBI:58702"/>
        <dbReference type="ChEBI" id="CHEBI:68483"/>
        <dbReference type="EC" id="2.5.1.7"/>
    </reaction>
</comment>
<organism evidence="14 15">
    <name type="scientific">Candidatus Woykebacteria bacterium RIFCSPLOWO2_01_FULL_41_12</name>
    <dbReference type="NCBI Taxonomy" id="1802604"/>
    <lineage>
        <taxon>Bacteria</taxon>
        <taxon>Candidatus Woykeibacteriota</taxon>
    </lineage>
</organism>
<keyword evidence="8 12" id="KW-0131">Cell cycle</keyword>
<feature type="active site" description="Proton donor" evidence="12">
    <location>
        <position position="116"/>
    </location>
</feature>
<evidence type="ECO:0000256" key="3">
    <source>
        <dbReference type="ARBA" id="ARBA00022490"/>
    </source>
</evidence>
<evidence type="ECO:0000313" key="14">
    <source>
        <dbReference type="EMBL" id="OGY30633.1"/>
    </source>
</evidence>
<dbReference type="HAMAP" id="MF_00111">
    <property type="entry name" value="MurA"/>
    <property type="match status" value="1"/>
</dbReference>
<feature type="binding site" evidence="12">
    <location>
        <position position="92"/>
    </location>
    <ligand>
        <name>UDP-N-acetyl-alpha-D-glucosamine</name>
        <dbReference type="ChEBI" id="CHEBI:57705"/>
    </ligand>
</feature>
<evidence type="ECO:0000256" key="11">
    <source>
        <dbReference type="ARBA" id="ARBA00047527"/>
    </source>
</evidence>
<dbReference type="InterPro" id="IPR013792">
    <property type="entry name" value="RNA3'P_cycl/enolpyr_Trfase_a/b"/>
</dbReference>
<comment type="caution">
    <text evidence="14">The sequence shown here is derived from an EMBL/GenBank/DDBJ whole genome shotgun (WGS) entry which is preliminary data.</text>
</comment>
<dbReference type="CDD" id="cd01555">
    <property type="entry name" value="UdpNAET"/>
    <property type="match status" value="1"/>
</dbReference>
<comment type="function">
    <text evidence="12">Cell wall formation. Adds enolpyruvyl to UDP-N-acetylglucosamine.</text>
</comment>
<dbReference type="GO" id="GO:0009252">
    <property type="term" value="P:peptidoglycan biosynthetic process"/>
    <property type="evidence" value="ECO:0007669"/>
    <property type="project" value="UniProtKB-UniRule"/>
</dbReference>
<comment type="similarity">
    <text evidence="10 12">Belongs to the EPSP synthase family. MurA subfamily.</text>
</comment>
<dbReference type="PANTHER" id="PTHR43783:SF1">
    <property type="entry name" value="UDP-N-ACETYLGLUCOSAMINE 1-CARBOXYVINYLTRANSFERASE"/>
    <property type="match status" value="1"/>
</dbReference>
<keyword evidence="7 12" id="KW-0573">Peptidoglycan synthesis</keyword>
<evidence type="ECO:0000256" key="4">
    <source>
        <dbReference type="ARBA" id="ARBA00022618"/>
    </source>
</evidence>
<dbReference type="InterPro" id="IPR005750">
    <property type="entry name" value="UDP_GlcNAc_COvinyl_MurA"/>
</dbReference>
<dbReference type="GO" id="GO:0005737">
    <property type="term" value="C:cytoplasm"/>
    <property type="evidence" value="ECO:0007669"/>
    <property type="project" value="UniProtKB-SubCell"/>
</dbReference>
<evidence type="ECO:0000256" key="5">
    <source>
        <dbReference type="ARBA" id="ARBA00022679"/>
    </source>
</evidence>
<dbReference type="AlphaFoldDB" id="A0A1G1WSE3"/>
<dbReference type="EC" id="2.5.1.7" evidence="12"/>
<evidence type="ECO:0000256" key="7">
    <source>
        <dbReference type="ARBA" id="ARBA00022984"/>
    </source>
</evidence>
<keyword evidence="3 12" id="KW-0963">Cytoplasm</keyword>
<dbReference type="InterPro" id="IPR036968">
    <property type="entry name" value="Enolpyruvate_Tfrase_sf"/>
</dbReference>
<evidence type="ECO:0000313" key="15">
    <source>
        <dbReference type="Proteomes" id="UP000179279"/>
    </source>
</evidence>
<evidence type="ECO:0000259" key="13">
    <source>
        <dbReference type="Pfam" id="PF00275"/>
    </source>
</evidence>
<comment type="caution">
    <text evidence="12">Lacks conserved residue(s) required for the propagation of feature annotation.</text>
</comment>
<evidence type="ECO:0000256" key="10">
    <source>
        <dbReference type="ARBA" id="ARBA00038367"/>
    </source>
</evidence>
<dbReference type="GO" id="GO:0071555">
    <property type="term" value="P:cell wall organization"/>
    <property type="evidence" value="ECO:0007669"/>
    <property type="project" value="UniProtKB-KW"/>
</dbReference>
<dbReference type="GO" id="GO:0051301">
    <property type="term" value="P:cell division"/>
    <property type="evidence" value="ECO:0007669"/>
    <property type="project" value="UniProtKB-KW"/>
</dbReference>
<evidence type="ECO:0000256" key="8">
    <source>
        <dbReference type="ARBA" id="ARBA00023306"/>
    </source>
</evidence>
<dbReference type="Gene3D" id="3.65.10.10">
    <property type="entry name" value="Enolpyruvate transferase domain"/>
    <property type="match status" value="2"/>
</dbReference>
<gene>
    <name evidence="12" type="primary">murA</name>
    <name evidence="14" type="ORF">A3A57_00115</name>
</gene>
<comment type="subcellular location">
    <subcellularLocation>
        <location evidence="1 12">Cytoplasm</location>
    </subcellularLocation>
</comment>
<protein>
    <recommendedName>
        <fullName evidence="12">UDP-N-acetylglucosamine 1-carboxyvinyltransferase</fullName>
        <ecNumber evidence="12">2.5.1.7</ecNumber>
    </recommendedName>
    <alternativeName>
        <fullName evidence="12">Enoylpyruvate transferase</fullName>
    </alternativeName>
    <alternativeName>
        <fullName evidence="12">UDP-N-acetylglucosamine enolpyruvyl transferase</fullName>
        <shortName evidence="12">EPT</shortName>
    </alternativeName>
</protein>